<dbReference type="RefSeq" id="WP_165027342.1">
    <property type="nucleotide sequence ID" value="NZ_JAAKZF010000010.1"/>
</dbReference>
<sequence>MANKRPHHRSTEAKQYHHLYSDKRWCGPQGIRQQALIRDLYACQRCGCILVAGNRHHPRAAVVNHKVRHRGDPALFFDLENTESVCKTDHDTLIQREEARGYTIGSDVNGRPVDPKHPWNRS</sequence>
<keyword evidence="2" id="KW-0378">Hydrolase</keyword>
<dbReference type="Proteomes" id="UP001642900">
    <property type="component" value="Unassembled WGS sequence"/>
</dbReference>
<comment type="caution">
    <text evidence="2">The sequence shown here is derived from an EMBL/GenBank/DDBJ whole genome shotgun (WGS) entry which is preliminary data.</text>
</comment>
<protein>
    <submittedName>
        <fullName evidence="2">HNH endonuclease</fullName>
    </submittedName>
</protein>
<dbReference type="AlphaFoldDB" id="A0A6G4WBL5"/>
<feature type="region of interest" description="Disordered" evidence="1">
    <location>
        <begin position="99"/>
        <end position="122"/>
    </location>
</feature>
<gene>
    <name evidence="2" type="ORF">G6N73_10620</name>
</gene>
<evidence type="ECO:0000313" key="2">
    <source>
        <dbReference type="EMBL" id="NGO51626.1"/>
    </source>
</evidence>
<accession>A0A6G4WBL5</accession>
<keyword evidence="2" id="KW-0255">Endonuclease</keyword>
<evidence type="ECO:0000313" key="3">
    <source>
        <dbReference type="Proteomes" id="UP001642900"/>
    </source>
</evidence>
<evidence type="ECO:0000256" key="1">
    <source>
        <dbReference type="SAM" id="MobiDB-lite"/>
    </source>
</evidence>
<keyword evidence="2" id="KW-0540">Nuclease</keyword>
<reference evidence="2 3" key="1">
    <citation type="submission" date="2020-02" db="EMBL/GenBank/DDBJ databases">
        <title>Genome sequence of strain CCNWXJ40-4.</title>
        <authorList>
            <person name="Gao J."/>
            <person name="Sun J."/>
        </authorList>
    </citation>
    <scope>NUCLEOTIDE SEQUENCE [LARGE SCALE GENOMIC DNA]</scope>
    <source>
        <strain evidence="2 3">CCNWXJ 40-4</strain>
    </source>
</reference>
<dbReference type="EMBL" id="JAAKZF010000010">
    <property type="protein sequence ID" value="NGO51626.1"/>
    <property type="molecule type" value="Genomic_DNA"/>
</dbReference>
<dbReference type="GO" id="GO:0004519">
    <property type="term" value="F:endonuclease activity"/>
    <property type="evidence" value="ECO:0007669"/>
    <property type="project" value="UniProtKB-KW"/>
</dbReference>
<proteinExistence type="predicted"/>
<name>A0A6G4WBL5_9HYPH</name>
<keyword evidence="3" id="KW-1185">Reference proteome</keyword>
<feature type="compositionally biased region" description="Basic and acidic residues" evidence="1">
    <location>
        <begin position="113"/>
        <end position="122"/>
    </location>
</feature>
<organism evidence="2 3">
    <name type="scientific">Allomesorhizobium camelthorni</name>
    <dbReference type="NCBI Taxonomy" id="475069"/>
    <lineage>
        <taxon>Bacteria</taxon>
        <taxon>Pseudomonadati</taxon>
        <taxon>Pseudomonadota</taxon>
        <taxon>Alphaproteobacteria</taxon>
        <taxon>Hyphomicrobiales</taxon>
        <taxon>Phyllobacteriaceae</taxon>
        <taxon>Allomesorhizobium</taxon>
    </lineage>
</organism>